<dbReference type="AlphaFoldDB" id="A0A498RDZ4"/>
<dbReference type="InterPro" id="IPR001996">
    <property type="entry name" value="PTS_IIB_1"/>
</dbReference>
<keyword evidence="16" id="KW-1185">Reference proteome</keyword>
<feature type="transmembrane region" description="Helical" evidence="12">
    <location>
        <begin position="97"/>
        <end position="122"/>
    </location>
</feature>
<feature type="transmembrane region" description="Helical" evidence="12">
    <location>
        <begin position="337"/>
        <end position="355"/>
    </location>
</feature>
<dbReference type="GO" id="GO:0090589">
    <property type="term" value="F:protein-phosphocysteine-trehalose phosphotransferase system transporter activity"/>
    <property type="evidence" value="ECO:0007669"/>
    <property type="project" value="TreeGrafter"/>
</dbReference>
<keyword evidence="4" id="KW-0762">Sugar transport</keyword>
<feature type="domain" description="PTS EIIB type-1" evidence="13">
    <location>
        <begin position="4"/>
        <end position="86"/>
    </location>
</feature>
<evidence type="ECO:0000259" key="13">
    <source>
        <dbReference type="PROSITE" id="PS51098"/>
    </source>
</evidence>
<dbReference type="EMBL" id="UPPP01000127">
    <property type="protein sequence ID" value="VBB09549.1"/>
    <property type="molecule type" value="Genomic_DNA"/>
</dbReference>
<dbReference type="PROSITE" id="PS01035">
    <property type="entry name" value="PTS_EIIB_TYPE_1_CYS"/>
    <property type="match status" value="1"/>
</dbReference>
<feature type="transmembrane region" description="Helical" evidence="12">
    <location>
        <begin position="301"/>
        <end position="325"/>
    </location>
</feature>
<dbReference type="GO" id="GO:0005886">
    <property type="term" value="C:plasma membrane"/>
    <property type="evidence" value="ECO:0007669"/>
    <property type="project" value="UniProtKB-SubCell"/>
</dbReference>
<feature type="transmembrane region" description="Helical" evidence="12">
    <location>
        <begin position="259"/>
        <end position="281"/>
    </location>
</feature>
<accession>A0A498RDZ4</accession>
<evidence type="ECO:0000256" key="8">
    <source>
        <dbReference type="ARBA" id="ARBA00022777"/>
    </source>
</evidence>
<keyword evidence="10 12" id="KW-0472">Membrane</keyword>
<keyword evidence="8" id="KW-0418">Kinase</keyword>
<dbReference type="GO" id="GO:0015771">
    <property type="term" value="P:trehalose transport"/>
    <property type="evidence" value="ECO:0007669"/>
    <property type="project" value="TreeGrafter"/>
</dbReference>
<feature type="active site" description="Phosphocysteine intermediate; for EIIB activity" evidence="11">
    <location>
        <position position="26"/>
    </location>
</feature>
<keyword evidence="6" id="KW-0598">Phosphotransferase system</keyword>
<feature type="transmembrane region" description="Helical" evidence="12">
    <location>
        <begin position="220"/>
        <end position="238"/>
    </location>
</feature>
<evidence type="ECO:0000256" key="7">
    <source>
        <dbReference type="ARBA" id="ARBA00022692"/>
    </source>
</evidence>
<name>A0A498RDZ4_9FIRM</name>
<feature type="domain" description="PTS EIIC type-1" evidence="14">
    <location>
        <begin position="103"/>
        <end position="471"/>
    </location>
</feature>
<dbReference type="RefSeq" id="WP_122630326.1">
    <property type="nucleotide sequence ID" value="NZ_UPPP01000127.1"/>
</dbReference>
<feature type="transmembrane region" description="Helical" evidence="12">
    <location>
        <begin position="438"/>
        <end position="461"/>
    </location>
</feature>
<evidence type="ECO:0000256" key="9">
    <source>
        <dbReference type="ARBA" id="ARBA00022989"/>
    </source>
</evidence>
<dbReference type="Pfam" id="PF00367">
    <property type="entry name" value="PTS_EIIB"/>
    <property type="match status" value="1"/>
</dbReference>
<keyword evidence="9 12" id="KW-1133">Transmembrane helix</keyword>
<dbReference type="InterPro" id="IPR018113">
    <property type="entry name" value="PTrfase_EIIB_Cys"/>
</dbReference>
<gene>
    <name evidence="15" type="ORF">LUCI_4844</name>
</gene>
<evidence type="ECO:0000256" key="5">
    <source>
        <dbReference type="ARBA" id="ARBA00022679"/>
    </source>
</evidence>
<dbReference type="Proteomes" id="UP000277811">
    <property type="component" value="Unassembled WGS sequence"/>
</dbReference>
<dbReference type="InterPro" id="IPR013013">
    <property type="entry name" value="PTS_EIIC_1"/>
</dbReference>
<reference evidence="15 16" key="1">
    <citation type="submission" date="2018-06" db="EMBL/GenBank/DDBJ databases">
        <authorList>
            <person name="Strepis N."/>
        </authorList>
    </citation>
    <scope>NUCLEOTIDE SEQUENCE [LARGE SCALE GENOMIC DNA]</scope>
    <source>
        <strain evidence="15">LUCI</strain>
    </source>
</reference>
<keyword evidence="3" id="KW-1003">Cell membrane</keyword>
<evidence type="ECO:0000256" key="6">
    <source>
        <dbReference type="ARBA" id="ARBA00022683"/>
    </source>
</evidence>
<dbReference type="InterPro" id="IPR050558">
    <property type="entry name" value="PTS_Sugar-Specific_Components"/>
</dbReference>
<sequence length="476" mass="50811">MKYEKLADDILKNVGGKENVISLIHCITRLRFKLKNESKANKEALNKLDGVVEVIQSGGQYQVVIGTHVEAVYKDVVAVGGFAKEVPVQVNEEKRGLFAAFLDVIMGVMSPILGLLAASGIIKGLNTILLLTKVLTDKDGTYVILNAIGDSLFYFLPIILGYTAAKKFKLKEVMGMTLGGILVYPSLTALSSGKPLFTVFNGTFFQSSVNTTFLKIPVMMMNYASTLIPIILTVYVASKIEKVLTKILPDVVKTFAVPFLTLIISAPLALLIIAPVSYFIGDILGVIANGLISLNPGIAGLFIGTFWSLIVMCGLHWGIIPLIINNLSTLHYDVINPLIYSGGFATCATVLAVIIKTNNVQLRNIAIPALLSSFLGINEPSLYGVLIPRKKLFISTMVASGIGAAVAGFSGSKLYNFAGSGIQGTPGFISPNGIDSGFIGLMIGTAISMVIAFVAVFVIGLDAKETDETGKRNYSV</sequence>
<evidence type="ECO:0000256" key="11">
    <source>
        <dbReference type="PROSITE-ProRule" id="PRU00421"/>
    </source>
</evidence>
<proteinExistence type="predicted"/>
<evidence type="ECO:0000256" key="10">
    <source>
        <dbReference type="ARBA" id="ARBA00023136"/>
    </source>
</evidence>
<evidence type="ECO:0000256" key="3">
    <source>
        <dbReference type="ARBA" id="ARBA00022475"/>
    </source>
</evidence>
<keyword evidence="7 12" id="KW-0812">Transmembrane</keyword>
<dbReference type="InterPro" id="IPR003352">
    <property type="entry name" value="PTS_EIIC"/>
</dbReference>
<keyword evidence="5 15" id="KW-0808">Transferase</keyword>
<organism evidence="15 16">
    <name type="scientific">Lucifera butyrica</name>
    <dbReference type="NCBI Taxonomy" id="1351585"/>
    <lineage>
        <taxon>Bacteria</taxon>
        <taxon>Bacillati</taxon>
        <taxon>Bacillota</taxon>
        <taxon>Negativicutes</taxon>
        <taxon>Veillonellales</taxon>
        <taxon>Veillonellaceae</taxon>
        <taxon>Lucifera</taxon>
    </lineage>
</organism>
<dbReference type="Pfam" id="PF02378">
    <property type="entry name" value="PTS_EIIC"/>
    <property type="match status" value="1"/>
</dbReference>
<evidence type="ECO:0000256" key="1">
    <source>
        <dbReference type="ARBA" id="ARBA00004651"/>
    </source>
</evidence>
<evidence type="ECO:0000256" key="12">
    <source>
        <dbReference type="SAM" id="Phobius"/>
    </source>
</evidence>
<feature type="transmembrane region" description="Helical" evidence="12">
    <location>
        <begin position="142"/>
        <end position="165"/>
    </location>
</feature>
<dbReference type="Gene3D" id="3.30.1360.60">
    <property type="entry name" value="Glucose permease domain IIB"/>
    <property type="match status" value="1"/>
</dbReference>
<dbReference type="CDD" id="cd00212">
    <property type="entry name" value="PTS_IIB_glc"/>
    <property type="match status" value="1"/>
</dbReference>
<feature type="transmembrane region" description="Helical" evidence="12">
    <location>
        <begin position="398"/>
        <end position="418"/>
    </location>
</feature>
<dbReference type="PROSITE" id="PS51098">
    <property type="entry name" value="PTS_EIIB_TYPE_1"/>
    <property type="match status" value="1"/>
</dbReference>
<dbReference type="FunFam" id="3.30.1360.60:FF:000001">
    <property type="entry name" value="PTS system glucose-specific IIBC component PtsG"/>
    <property type="match status" value="1"/>
</dbReference>
<comment type="subcellular location">
    <subcellularLocation>
        <location evidence="1">Cell membrane</location>
        <topology evidence="1">Multi-pass membrane protein</topology>
    </subcellularLocation>
</comment>
<dbReference type="OrthoDB" id="92465at2"/>
<dbReference type="SUPFAM" id="SSF55604">
    <property type="entry name" value="Glucose permease domain IIB"/>
    <property type="match status" value="1"/>
</dbReference>
<feature type="transmembrane region" description="Helical" evidence="12">
    <location>
        <begin position="177"/>
        <end position="200"/>
    </location>
</feature>
<evidence type="ECO:0000313" key="16">
    <source>
        <dbReference type="Proteomes" id="UP000277811"/>
    </source>
</evidence>
<dbReference type="GO" id="GO:0016301">
    <property type="term" value="F:kinase activity"/>
    <property type="evidence" value="ECO:0007669"/>
    <property type="project" value="UniProtKB-KW"/>
</dbReference>
<dbReference type="InterPro" id="IPR036878">
    <property type="entry name" value="Glu_permease_IIB"/>
</dbReference>
<evidence type="ECO:0000256" key="2">
    <source>
        <dbReference type="ARBA" id="ARBA00022448"/>
    </source>
</evidence>
<feature type="transmembrane region" description="Helical" evidence="12">
    <location>
        <begin position="367"/>
        <end position="386"/>
    </location>
</feature>
<evidence type="ECO:0000313" key="15">
    <source>
        <dbReference type="EMBL" id="VBB09549.1"/>
    </source>
</evidence>
<evidence type="ECO:0000259" key="14">
    <source>
        <dbReference type="PROSITE" id="PS51103"/>
    </source>
</evidence>
<dbReference type="PANTHER" id="PTHR30175:SF1">
    <property type="entry name" value="PTS SYSTEM ARBUTIN-, CELLOBIOSE-, AND SALICIN-SPECIFIC EIIBC COMPONENT-RELATED"/>
    <property type="match status" value="1"/>
</dbReference>
<dbReference type="PANTHER" id="PTHR30175">
    <property type="entry name" value="PHOSPHOTRANSFERASE SYSTEM TRANSPORT PROTEIN"/>
    <property type="match status" value="1"/>
</dbReference>
<keyword evidence="2" id="KW-0813">Transport</keyword>
<dbReference type="GO" id="GO:0009401">
    <property type="term" value="P:phosphoenolpyruvate-dependent sugar phosphotransferase system"/>
    <property type="evidence" value="ECO:0007669"/>
    <property type="project" value="UniProtKB-KW"/>
</dbReference>
<protein>
    <submittedName>
        <fullName evidence="15">Phosphotransferase system eiib cysteine phosphorylation site</fullName>
    </submittedName>
</protein>
<dbReference type="PROSITE" id="PS51103">
    <property type="entry name" value="PTS_EIIC_TYPE_1"/>
    <property type="match status" value="1"/>
</dbReference>
<dbReference type="GO" id="GO:0008982">
    <property type="term" value="F:protein-N(PI)-phosphohistidine-sugar phosphotransferase activity"/>
    <property type="evidence" value="ECO:0007669"/>
    <property type="project" value="InterPro"/>
</dbReference>
<evidence type="ECO:0000256" key="4">
    <source>
        <dbReference type="ARBA" id="ARBA00022597"/>
    </source>
</evidence>